<keyword evidence="3" id="KW-0378">Hydrolase</keyword>
<evidence type="ECO:0000313" key="8">
    <source>
        <dbReference type="Proteomes" id="UP000557193"/>
    </source>
</evidence>
<comment type="similarity">
    <text evidence="1">Belongs to the 'GDSL' lipolytic enzyme family.</text>
</comment>
<evidence type="ECO:0000313" key="7">
    <source>
        <dbReference type="EMBL" id="MBB6340277.1"/>
    </source>
</evidence>
<dbReference type="InterPro" id="IPR036514">
    <property type="entry name" value="SGNH_hydro_sf"/>
</dbReference>
<evidence type="ECO:0000256" key="3">
    <source>
        <dbReference type="ARBA" id="ARBA00022801"/>
    </source>
</evidence>
<evidence type="ECO:0000256" key="2">
    <source>
        <dbReference type="ARBA" id="ARBA00022729"/>
    </source>
</evidence>
<dbReference type="NCBIfam" id="TIGR01414">
    <property type="entry name" value="autotrans_barl"/>
    <property type="match status" value="1"/>
</dbReference>
<evidence type="ECO:0000256" key="1">
    <source>
        <dbReference type="ARBA" id="ARBA00008668"/>
    </source>
</evidence>
<evidence type="ECO:0000259" key="6">
    <source>
        <dbReference type="PROSITE" id="PS51208"/>
    </source>
</evidence>
<keyword evidence="2 5" id="KW-0732">Signal</keyword>
<organism evidence="7 8">
    <name type="scientific">Pseudomonas fluvialis</name>
    <dbReference type="NCBI Taxonomy" id="1793966"/>
    <lineage>
        <taxon>Bacteria</taxon>
        <taxon>Pseudomonadati</taxon>
        <taxon>Pseudomonadota</taxon>
        <taxon>Gammaproteobacteria</taxon>
        <taxon>Pseudomonadales</taxon>
        <taxon>Pseudomonadaceae</taxon>
        <taxon>Pseudomonas</taxon>
    </lineage>
</organism>
<sequence length="642" mass="68911">MKRLLTPLAAACLLASATPLAANPYSALYVFGDSLSDAGQFPDADGPAGATMRFTNRVGPSYLDGSGEIYGKSSPMLLGELLGLGLQTPSTSSVFAANGWEDGNNWAVGGYRTDQIYNSITAAGGSTAGLRTRDGYLVSTGGRADANALYYVNGGGNDFLQLRINPLAPPAVATQQARDGAGRLVDSVEALNAAGARYIMVSLLPDVGRTPSSAALGNLIPTLPATISGLVTDFNTELLAQLRTLDANVIPLNVPLVINEVLADAASYGFDATQNLTATCFDGCSNVNATWGINSATPDPSKLFYNDSVHPTTAVQQIAADYYYSLLAAPMELTLLPEMAHGSLRAHQDQLRGQWQADWEAWQQVGQWRGFVVGGGQRLDFDEQNNSAAGDGNGYSLNLGGSYRLDDAWRVGAALGFYEQGLDVGAADSDYDLRSYLATAFAQYQQNRWWADLGVSLGSLDYNNLERTLNLGITERSEKGDSDGDLWAVSGRVGYDIAQPGSEWHLSPFLSADYARVEVDGYAEDGARSTAMNFDDQQRDSRRLGAGIQGRYQLNADTALFAEYAHEREYEDDTTELRAELNSLPGIDFELQGYTPGDSLDRGTLGVSHKLAEDLSLRAGYTYRQADDETQHGINLSVALDW</sequence>
<feature type="signal peptide" evidence="5">
    <location>
        <begin position="1"/>
        <end position="21"/>
    </location>
</feature>
<dbReference type="InterPro" id="IPR017186">
    <property type="entry name" value="Lipase_autotranspt_EstA"/>
</dbReference>
<dbReference type="PROSITE" id="PS51208">
    <property type="entry name" value="AUTOTRANSPORTER"/>
    <property type="match status" value="1"/>
</dbReference>
<comment type="caution">
    <text evidence="7">The sequence shown here is derived from an EMBL/GenBank/DDBJ whole genome shotgun (WGS) entry which is preliminary data.</text>
</comment>
<feature type="chain" id="PRO_5030557701" evidence="5">
    <location>
        <begin position="22"/>
        <end position="642"/>
    </location>
</feature>
<evidence type="ECO:0000256" key="4">
    <source>
        <dbReference type="PIRSR" id="PIRSR037375-1"/>
    </source>
</evidence>
<dbReference type="InterPro" id="IPR048099">
    <property type="entry name" value="Esterase_EstP/EstA"/>
</dbReference>
<dbReference type="InterPro" id="IPR008265">
    <property type="entry name" value="Lipase_GDSL_AS"/>
</dbReference>
<dbReference type="CDD" id="cd01847">
    <property type="entry name" value="Triacylglycerol_lipase_like"/>
    <property type="match status" value="1"/>
</dbReference>
<dbReference type="AlphaFoldDB" id="A0A7X0EQI1"/>
<feature type="domain" description="Autotransporter" evidence="6">
    <location>
        <begin position="363"/>
        <end position="642"/>
    </location>
</feature>
<dbReference type="InterPro" id="IPR001087">
    <property type="entry name" value="GDSL"/>
</dbReference>
<dbReference type="Pfam" id="PF03797">
    <property type="entry name" value="Autotransporter"/>
    <property type="match status" value="1"/>
</dbReference>
<keyword evidence="8" id="KW-1185">Reference proteome</keyword>
<dbReference type="Proteomes" id="UP000557193">
    <property type="component" value="Unassembled WGS sequence"/>
</dbReference>
<dbReference type="PIRSF" id="PIRSF037375">
    <property type="entry name" value="Autotrns_EstA"/>
    <property type="match status" value="1"/>
</dbReference>
<dbReference type="PANTHER" id="PTHR45648">
    <property type="entry name" value="GDSL LIPASE/ACYLHYDROLASE FAMILY PROTEIN (AFU_ORTHOLOGUE AFUA_4G14700)"/>
    <property type="match status" value="1"/>
</dbReference>
<dbReference type="GO" id="GO:0016298">
    <property type="term" value="F:lipase activity"/>
    <property type="evidence" value="ECO:0007669"/>
    <property type="project" value="InterPro"/>
</dbReference>
<dbReference type="EMBL" id="JACHLL010000001">
    <property type="protein sequence ID" value="MBB6340277.1"/>
    <property type="molecule type" value="Genomic_DNA"/>
</dbReference>
<dbReference type="NCBIfam" id="NF041609">
    <property type="entry name" value="esterase_EstP"/>
    <property type="match status" value="1"/>
</dbReference>
<dbReference type="InterPro" id="IPR036709">
    <property type="entry name" value="Autotransporte_beta_dom_sf"/>
</dbReference>
<dbReference type="Gene3D" id="3.40.50.1110">
    <property type="entry name" value="SGNH hydrolase"/>
    <property type="match status" value="1"/>
</dbReference>
<dbReference type="InterPro" id="IPR005546">
    <property type="entry name" value="Autotransporte_beta"/>
</dbReference>
<evidence type="ECO:0000256" key="5">
    <source>
        <dbReference type="SAM" id="SignalP"/>
    </source>
</evidence>
<dbReference type="Pfam" id="PF00657">
    <property type="entry name" value="Lipase_GDSL"/>
    <property type="match status" value="1"/>
</dbReference>
<gene>
    <name evidence="7" type="ORF">HNP49_000427</name>
</gene>
<feature type="active site" evidence="4">
    <location>
        <position position="310"/>
    </location>
</feature>
<proteinExistence type="inferred from homology"/>
<dbReference type="PANTHER" id="PTHR45648:SF22">
    <property type="entry name" value="GDSL LIPASE_ACYLHYDROLASE FAMILY PROTEIN (AFU_ORTHOLOGUE AFUA_4G14700)"/>
    <property type="match status" value="1"/>
</dbReference>
<accession>A0A7X0EQI1</accession>
<feature type="active site" evidence="4">
    <location>
        <position position="307"/>
    </location>
</feature>
<dbReference type="GO" id="GO:0006629">
    <property type="term" value="P:lipid metabolic process"/>
    <property type="evidence" value="ECO:0007669"/>
    <property type="project" value="InterPro"/>
</dbReference>
<dbReference type="SUPFAM" id="SSF103515">
    <property type="entry name" value="Autotransporter"/>
    <property type="match status" value="1"/>
</dbReference>
<dbReference type="PROSITE" id="PS01098">
    <property type="entry name" value="LIPASE_GDSL_SER"/>
    <property type="match status" value="1"/>
</dbReference>
<protein>
    <submittedName>
        <fullName evidence="7">Outer membrane lipase/esterase</fullName>
    </submittedName>
</protein>
<dbReference type="InterPro" id="IPR051058">
    <property type="entry name" value="GDSL_Est/Lipase"/>
</dbReference>
<feature type="active site" description="Nucleophile" evidence="4">
    <location>
        <position position="34"/>
    </location>
</feature>
<dbReference type="SMART" id="SM00869">
    <property type="entry name" value="Autotransporter"/>
    <property type="match status" value="1"/>
</dbReference>
<dbReference type="InterPro" id="IPR006315">
    <property type="entry name" value="OM_autotransptr_brl_dom"/>
</dbReference>
<dbReference type="RefSeq" id="WP_184680211.1">
    <property type="nucleotide sequence ID" value="NZ_JACHLL010000001.1"/>
</dbReference>
<dbReference type="SUPFAM" id="SSF52266">
    <property type="entry name" value="SGNH hydrolase"/>
    <property type="match status" value="1"/>
</dbReference>
<dbReference type="GO" id="GO:0019867">
    <property type="term" value="C:outer membrane"/>
    <property type="evidence" value="ECO:0007669"/>
    <property type="project" value="InterPro"/>
</dbReference>
<name>A0A7X0EQI1_9PSED</name>
<dbReference type="Gene3D" id="2.40.128.130">
    <property type="entry name" value="Autotransporter beta-domain"/>
    <property type="match status" value="1"/>
</dbReference>
<reference evidence="7 8" key="1">
    <citation type="submission" date="2020-08" db="EMBL/GenBank/DDBJ databases">
        <title>Functional genomics of gut bacteria from endangered species of beetles.</title>
        <authorList>
            <person name="Carlos-Shanley C."/>
        </authorList>
    </citation>
    <scope>NUCLEOTIDE SEQUENCE [LARGE SCALE GENOMIC DNA]</scope>
    <source>
        <strain evidence="7 8">S00202</strain>
    </source>
</reference>